<evidence type="ECO:0000313" key="7">
    <source>
        <dbReference type="EMBL" id="KZP19833.1"/>
    </source>
</evidence>
<feature type="compositionally biased region" description="Basic residues" evidence="5">
    <location>
        <begin position="20"/>
        <end position="32"/>
    </location>
</feature>
<evidence type="ECO:0000256" key="3">
    <source>
        <dbReference type="ARBA" id="ARBA00023163"/>
    </source>
</evidence>
<proteinExistence type="predicted"/>
<feature type="region of interest" description="Disordered" evidence="5">
    <location>
        <begin position="291"/>
        <end position="364"/>
    </location>
</feature>
<evidence type="ECO:0000256" key="4">
    <source>
        <dbReference type="ARBA" id="ARBA00023242"/>
    </source>
</evidence>
<reference evidence="7 8" key="1">
    <citation type="journal article" date="2016" name="Mol. Biol. Evol.">
        <title>Comparative Genomics of Early-Diverging Mushroom-Forming Fungi Provides Insights into the Origins of Lignocellulose Decay Capabilities.</title>
        <authorList>
            <person name="Nagy L.G."/>
            <person name="Riley R."/>
            <person name="Tritt A."/>
            <person name="Adam C."/>
            <person name="Daum C."/>
            <person name="Floudas D."/>
            <person name="Sun H."/>
            <person name="Yadav J.S."/>
            <person name="Pangilinan J."/>
            <person name="Larsson K.H."/>
            <person name="Matsuura K."/>
            <person name="Barry K."/>
            <person name="Labutti K."/>
            <person name="Kuo R."/>
            <person name="Ohm R.A."/>
            <person name="Bhattacharya S.S."/>
            <person name="Shirouzu T."/>
            <person name="Yoshinaga Y."/>
            <person name="Martin F.M."/>
            <person name="Grigoriev I.V."/>
            <person name="Hibbett D.S."/>
        </authorList>
    </citation>
    <scope>NUCLEOTIDE SEQUENCE [LARGE SCALE GENOMIC DNA]</scope>
    <source>
        <strain evidence="7 8">CBS 109695</strain>
    </source>
</reference>
<evidence type="ECO:0000259" key="6">
    <source>
        <dbReference type="Pfam" id="PF17875"/>
    </source>
</evidence>
<evidence type="ECO:0000256" key="1">
    <source>
        <dbReference type="ARBA" id="ARBA00004123"/>
    </source>
</evidence>
<keyword evidence="8" id="KW-1185">Reference proteome</keyword>
<comment type="subcellular location">
    <subcellularLocation>
        <location evidence="1">Nucleus</location>
    </subcellularLocation>
</comment>
<keyword evidence="2" id="KW-0240">DNA-directed RNA polymerase</keyword>
<keyword evidence="3" id="KW-0804">Transcription</keyword>
<dbReference type="InterPro" id="IPR041901">
    <property type="entry name" value="RNAP_I_Rpa43_N"/>
</dbReference>
<dbReference type="Gene3D" id="2.40.50.1060">
    <property type="match status" value="1"/>
</dbReference>
<dbReference type="GO" id="GO:0006352">
    <property type="term" value="P:DNA-templated transcription initiation"/>
    <property type="evidence" value="ECO:0007669"/>
    <property type="project" value="InterPro"/>
</dbReference>
<name>A0A166IHK3_9AGAM</name>
<dbReference type="InterPro" id="IPR036898">
    <property type="entry name" value="RNA_pol_Rpb7-like_N_sf"/>
</dbReference>
<gene>
    <name evidence="7" type="ORF">FIBSPDRAFT_911258</name>
</gene>
<evidence type="ECO:0000256" key="5">
    <source>
        <dbReference type="SAM" id="MobiDB-lite"/>
    </source>
</evidence>
<dbReference type="Proteomes" id="UP000076532">
    <property type="component" value="Unassembled WGS sequence"/>
</dbReference>
<feature type="region of interest" description="Disordered" evidence="5">
    <location>
        <begin position="1"/>
        <end position="49"/>
    </location>
</feature>
<dbReference type="AlphaFoldDB" id="A0A166IHK3"/>
<dbReference type="Gene3D" id="3.30.1490.120">
    <property type="entry name" value="RNA polymerase Rpb7-like, N-terminal domain"/>
    <property type="match status" value="1"/>
</dbReference>
<dbReference type="InterPro" id="IPR045113">
    <property type="entry name" value="Rpb7-like"/>
</dbReference>
<keyword evidence="4" id="KW-0539">Nucleus</keyword>
<feature type="compositionally biased region" description="Acidic residues" evidence="5">
    <location>
        <begin position="186"/>
        <end position="196"/>
    </location>
</feature>
<feature type="region of interest" description="Disordered" evidence="5">
    <location>
        <begin position="179"/>
        <end position="200"/>
    </location>
</feature>
<evidence type="ECO:0000313" key="8">
    <source>
        <dbReference type="Proteomes" id="UP000076532"/>
    </source>
</evidence>
<dbReference type="OrthoDB" id="10250504at2759"/>
<dbReference type="Pfam" id="PF17875">
    <property type="entry name" value="RPA43_OB"/>
    <property type="match status" value="1"/>
</dbReference>
<dbReference type="PANTHER" id="PTHR12709:SF5">
    <property type="entry name" value="DNA-DIRECTED RNA POLYMERASE I SUBUNIT RPA43"/>
    <property type="match status" value="1"/>
</dbReference>
<evidence type="ECO:0000256" key="2">
    <source>
        <dbReference type="ARBA" id="ARBA00022478"/>
    </source>
</evidence>
<feature type="compositionally biased region" description="Basic and acidic residues" evidence="5">
    <location>
        <begin position="311"/>
        <end position="355"/>
    </location>
</feature>
<dbReference type="GO" id="GO:0005736">
    <property type="term" value="C:RNA polymerase I complex"/>
    <property type="evidence" value="ECO:0007669"/>
    <property type="project" value="TreeGrafter"/>
</dbReference>
<organism evidence="7 8">
    <name type="scientific">Athelia psychrophila</name>
    <dbReference type="NCBI Taxonomy" id="1759441"/>
    <lineage>
        <taxon>Eukaryota</taxon>
        <taxon>Fungi</taxon>
        <taxon>Dikarya</taxon>
        <taxon>Basidiomycota</taxon>
        <taxon>Agaricomycotina</taxon>
        <taxon>Agaricomycetes</taxon>
        <taxon>Agaricomycetidae</taxon>
        <taxon>Atheliales</taxon>
        <taxon>Atheliaceae</taxon>
        <taxon>Athelia</taxon>
    </lineage>
</organism>
<dbReference type="InterPro" id="IPR041178">
    <property type="entry name" value="RPA43_OB"/>
</dbReference>
<dbReference type="EMBL" id="KV417560">
    <property type="protein sequence ID" value="KZP19833.1"/>
    <property type="molecule type" value="Genomic_DNA"/>
</dbReference>
<feature type="compositionally biased region" description="Acidic residues" evidence="5">
    <location>
        <begin position="291"/>
        <end position="304"/>
    </location>
</feature>
<dbReference type="GO" id="GO:0006362">
    <property type="term" value="P:transcription elongation by RNA polymerase I"/>
    <property type="evidence" value="ECO:0007669"/>
    <property type="project" value="TreeGrafter"/>
</dbReference>
<sequence length="364" mass="40574">MSQTELHTKRRKLAEPLTPSKKHKKEKEKKSKGKAEGKKKDKGKSKAHESEFKLVHASLVVSIAPVFAGDPRAGVEEMLDSMIMRYIPAFEGVVLAHSDLRFMDQMATVIADCPFSVCRVAFDATVWRPHIGMKLVGKVNLCSPDHIALLVHRTFNVSIPRHHIPEDSWEFEYGAAENDPEFGTTAEDDGDEEKPEEEGGRWVHSITREKLGGPDGFLEFTVIGCGSIFYPNLGSIFFTIANEMLSLRASLQPDPFSPDHIPQGTAAGRGVSEAPSESSTAVVRDAILAFEQDEEEEEDSDDEDAFARLGRMGDEDAIRVAREREREAKEVEAAMKEKAEEKKRKRAKAEGEGKVKEKKKKVKQ</sequence>
<dbReference type="PANTHER" id="PTHR12709">
    <property type="entry name" value="DNA-DIRECTED RNA POLYMERASE II, III"/>
    <property type="match status" value="1"/>
</dbReference>
<feature type="domain" description="RPA43 OB" evidence="6">
    <location>
        <begin position="129"/>
        <end position="252"/>
    </location>
</feature>
<protein>
    <recommendedName>
        <fullName evidence="6">RPA43 OB domain-containing protein</fullName>
    </recommendedName>
</protein>
<dbReference type="CDD" id="cd04328">
    <property type="entry name" value="RNAP_I_Rpa43_N"/>
    <property type="match status" value="1"/>
</dbReference>
<dbReference type="STRING" id="436010.A0A166IHK3"/>
<feature type="compositionally biased region" description="Basic and acidic residues" evidence="5">
    <location>
        <begin position="33"/>
        <end position="49"/>
    </location>
</feature>
<feature type="region of interest" description="Disordered" evidence="5">
    <location>
        <begin position="256"/>
        <end position="279"/>
    </location>
</feature>
<accession>A0A166IHK3</accession>